<keyword evidence="7" id="KW-0067">ATP-binding</keyword>
<feature type="domain" description="DALR anticodon binding" evidence="11">
    <location>
        <begin position="600"/>
        <end position="711"/>
    </location>
</feature>
<dbReference type="SUPFAM" id="SSF47323">
    <property type="entry name" value="Anticodon-binding domain of a subclass of class I aminoacyl-tRNA synthetases"/>
    <property type="match status" value="1"/>
</dbReference>
<organism evidence="12 13">
    <name type="scientific">Aerophobetes bacterium</name>
    <dbReference type="NCBI Taxonomy" id="2030807"/>
    <lineage>
        <taxon>Bacteria</taxon>
        <taxon>Candidatus Aerophobota</taxon>
    </lineage>
</organism>
<keyword evidence="9" id="KW-0030">Aminoacyl-tRNA synthetase</keyword>
<dbReference type="SMART" id="SM00836">
    <property type="entry name" value="DALR_1"/>
    <property type="match status" value="1"/>
</dbReference>
<reference evidence="12 13" key="1">
    <citation type="submission" date="2019-03" db="EMBL/GenBank/DDBJ databases">
        <title>Metabolic potential of uncultured bacteria and archaea associated with petroleum seepage in deep-sea sediments.</title>
        <authorList>
            <person name="Dong X."/>
            <person name="Hubert C."/>
        </authorList>
    </citation>
    <scope>NUCLEOTIDE SEQUENCE [LARGE SCALE GENOMIC DNA]</scope>
    <source>
        <strain evidence="12">E29_bin25</strain>
    </source>
</reference>
<dbReference type="PRINTS" id="PR01045">
    <property type="entry name" value="TRNASYNTHGB"/>
</dbReference>
<keyword evidence="5 12" id="KW-0436">Ligase</keyword>
<evidence type="ECO:0000256" key="2">
    <source>
        <dbReference type="ARBA" id="ARBA00008226"/>
    </source>
</evidence>
<dbReference type="InterPro" id="IPR006194">
    <property type="entry name" value="Gly-tRNA-synth_heterodimer"/>
</dbReference>
<feature type="non-terminal residue" evidence="12">
    <location>
        <position position="714"/>
    </location>
</feature>
<evidence type="ECO:0000256" key="1">
    <source>
        <dbReference type="ARBA" id="ARBA00004496"/>
    </source>
</evidence>
<dbReference type="Pfam" id="PF05746">
    <property type="entry name" value="DALR_1"/>
    <property type="match status" value="1"/>
</dbReference>
<comment type="similarity">
    <text evidence="2">Belongs to the class-II aminoacyl-tRNA synthetase family.</text>
</comment>
<evidence type="ECO:0000259" key="11">
    <source>
        <dbReference type="SMART" id="SM00836"/>
    </source>
</evidence>
<dbReference type="InterPro" id="IPR015944">
    <property type="entry name" value="Gly-tRNA-synth_bsu"/>
</dbReference>
<protein>
    <recommendedName>
        <fullName evidence="3">glycine--tRNA ligase</fullName>
        <ecNumber evidence="3">6.1.1.14</ecNumber>
    </recommendedName>
</protein>
<evidence type="ECO:0000256" key="6">
    <source>
        <dbReference type="ARBA" id="ARBA00022741"/>
    </source>
</evidence>
<evidence type="ECO:0000256" key="10">
    <source>
        <dbReference type="ARBA" id="ARBA00047937"/>
    </source>
</evidence>
<comment type="catalytic activity">
    <reaction evidence="10">
        <text>tRNA(Gly) + glycine + ATP = glycyl-tRNA(Gly) + AMP + diphosphate</text>
        <dbReference type="Rhea" id="RHEA:16013"/>
        <dbReference type="Rhea" id="RHEA-COMP:9664"/>
        <dbReference type="Rhea" id="RHEA-COMP:9683"/>
        <dbReference type="ChEBI" id="CHEBI:30616"/>
        <dbReference type="ChEBI" id="CHEBI:33019"/>
        <dbReference type="ChEBI" id="CHEBI:57305"/>
        <dbReference type="ChEBI" id="CHEBI:78442"/>
        <dbReference type="ChEBI" id="CHEBI:78522"/>
        <dbReference type="ChEBI" id="CHEBI:456215"/>
        <dbReference type="EC" id="6.1.1.14"/>
    </reaction>
</comment>
<name>A0A523Y253_UNCAE</name>
<dbReference type="EC" id="6.1.1.14" evidence="3"/>
<dbReference type="InterPro" id="IPR008909">
    <property type="entry name" value="DALR_anticod-bd"/>
</dbReference>
<comment type="caution">
    <text evidence="12">The sequence shown here is derived from an EMBL/GenBank/DDBJ whole genome shotgun (WGS) entry which is preliminary data.</text>
</comment>
<dbReference type="GO" id="GO:0004814">
    <property type="term" value="F:arginine-tRNA ligase activity"/>
    <property type="evidence" value="ECO:0007669"/>
    <property type="project" value="InterPro"/>
</dbReference>
<gene>
    <name evidence="12" type="ORF">E3J32_01480</name>
</gene>
<evidence type="ECO:0000313" key="13">
    <source>
        <dbReference type="Proteomes" id="UP000315669"/>
    </source>
</evidence>
<dbReference type="AlphaFoldDB" id="A0A523Y253"/>
<evidence type="ECO:0000256" key="5">
    <source>
        <dbReference type="ARBA" id="ARBA00022598"/>
    </source>
</evidence>
<evidence type="ECO:0000256" key="4">
    <source>
        <dbReference type="ARBA" id="ARBA00022490"/>
    </source>
</evidence>
<dbReference type="GO" id="GO:0005829">
    <property type="term" value="C:cytosol"/>
    <property type="evidence" value="ECO:0007669"/>
    <property type="project" value="TreeGrafter"/>
</dbReference>
<dbReference type="HAMAP" id="MF_00255">
    <property type="entry name" value="Gly_tRNA_synth_beta"/>
    <property type="match status" value="1"/>
</dbReference>
<dbReference type="GO" id="GO:0006420">
    <property type="term" value="P:arginyl-tRNA aminoacylation"/>
    <property type="evidence" value="ECO:0007669"/>
    <property type="project" value="InterPro"/>
</dbReference>
<dbReference type="NCBIfam" id="TIGR00211">
    <property type="entry name" value="glyS"/>
    <property type="match status" value="1"/>
</dbReference>
<keyword evidence="6" id="KW-0547">Nucleotide-binding</keyword>
<keyword evidence="8" id="KW-0648">Protein biosynthesis</keyword>
<dbReference type="GO" id="GO:0005524">
    <property type="term" value="F:ATP binding"/>
    <property type="evidence" value="ECO:0007669"/>
    <property type="project" value="UniProtKB-KW"/>
</dbReference>
<evidence type="ECO:0000256" key="8">
    <source>
        <dbReference type="ARBA" id="ARBA00022917"/>
    </source>
</evidence>
<evidence type="ECO:0000256" key="7">
    <source>
        <dbReference type="ARBA" id="ARBA00022840"/>
    </source>
</evidence>
<evidence type="ECO:0000256" key="3">
    <source>
        <dbReference type="ARBA" id="ARBA00012829"/>
    </source>
</evidence>
<evidence type="ECO:0000313" key="12">
    <source>
        <dbReference type="EMBL" id="TET85653.1"/>
    </source>
</evidence>
<dbReference type="PROSITE" id="PS50861">
    <property type="entry name" value="AA_TRNA_LIGASE_II_GLYAB"/>
    <property type="match status" value="1"/>
</dbReference>
<dbReference type="SUPFAM" id="SSF109604">
    <property type="entry name" value="HD-domain/PDEase-like"/>
    <property type="match status" value="1"/>
</dbReference>
<sequence length="714" mass="82372">MDVPGSILKKRNPVFKTALLEIGVEELPSSLVEEALTQLKEKGEELFASSNLDYEKITVSGSCRRLILQAEKVSLKQKERIEKEMGPPERIIVNERGELTKEGKAYLKAKGIKRENLGVEKLKKGNYVYIKRKTVGRRTKDILPLLFPELITSLSFSKSMRWGKGDFAFARPIRSILALLGEEIIEFEVAGIRSGRETRGHPYLSPFLISIDDSQKYSSILREKWVIINPAERKEIIIKQMQEIVSQLNKGGSKQRVLEDKELLNDIVSSVEYPTMFLGEFDPHFLSLPSPVLRACLRDYQQHFSVVEKETFEPYFIGVRDGNGEYLAEVIKGNQRVLNARLSDAKFFFEEDKKITLEERVPFLKEIVVQEKLGSYYDKTLRLVKLGERIAASLEIDEKVRGILKEAAYLCKTDLTTQMVKEFPSLEGIMGREYALYSKKNTQVAQAIYEHKIPRSNEKNLPRTLAGAILALTDKLDTLIGSFWAGFIPSGSEDPWGLRRQAQGIVEIILDREWEVSLDYLIKESLKLYQRKERTEQEKIILKVKGFLRTRMVRILKDKGIRTDQIKAILKVDDTQPTIIIKRGEALLKAASREEFKEEVIAIVRLLNILKQAKRRNLRIPQKLKEELLVEKEERELYQELRKIKARVERLLEKQSYLEAYQTLSTLKESIHNFFEEVLVMNEDTRLQANRLCLLKRTGKLFSSIADFTELQVK</sequence>
<dbReference type="PANTHER" id="PTHR30075:SF2">
    <property type="entry name" value="GLYCINE--TRNA LIGASE, CHLOROPLASTIC_MITOCHONDRIAL 2"/>
    <property type="match status" value="1"/>
</dbReference>
<proteinExistence type="inferred from homology"/>
<dbReference type="GO" id="GO:0004820">
    <property type="term" value="F:glycine-tRNA ligase activity"/>
    <property type="evidence" value="ECO:0007669"/>
    <property type="project" value="UniProtKB-EC"/>
</dbReference>
<keyword evidence="4" id="KW-0963">Cytoplasm</keyword>
<dbReference type="PANTHER" id="PTHR30075">
    <property type="entry name" value="GLYCYL-TRNA SYNTHETASE"/>
    <property type="match status" value="1"/>
</dbReference>
<dbReference type="EMBL" id="SOII01000106">
    <property type="protein sequence ID" value="TET85653.1"/>
    <property type="molecule type" value="Genomic_DNA"/>
</dbReference>
<dbReference type="GO" id="GO:0006426">
    <property type="term" value="P:glycyl-tRNA aminoacylation"/>
    <property type="evidence" value="ECO:0007669"/>
    <property type="project" value="InterPro"/>
</dbReference>
<dbReference type="Pfam" id="PF02092">
    <property type="entry name" value="tRNA_synt_2f"/>
    <property type="match status" value="1"/>
</dbReference>
<dbReference type="InterPro" id="IPR009080">
    <property type="entry name" value="tRNAsynth_Ia_anticodon-bd"/>
</dbReference>
<dbReference type="Gene3D" id="1.10.730.10">
    <property type="entry name" value="Isoleucyl-tRNA Synthetase, Domain 1"/>
    <property type="match status" value="1"/>
</dbReference>
<evidence type="ECO:0000256" key="9">
    <source>
        <dbReference type="ARBA" id="ARBA00023146"/>
    </source>
</evidence>
<comment type="subcellular location">
    <subcellularLocation>
        <location evidence="1">Cytoplasm</location>
    </subcellularLocation>
</comment>
<accession>A0A523Y253</accession>
<dbReference type="Proteomes" id="UP000315669">
    <property type="component" value="Unassembled WGS sequence"/>
</dbReference>